<organism evidence="1 2">
    <name type="scientific">Roseateles aquatilis</name>
    <dbReference type="NCBI Taxonomy" id="431061"/>
    <lineage>
        <taxon>Bacteria</taxon>
        <taxon>Pseudomonadati</taxon>
        <taxon>Pseudomonadota</taxon>
        <taxon>Betaproteobacteria</taxon>
        <taxon>Burkholderiales</taxon>
        <taxon>Sphaerotilaceae</taxon>
        <taxon>Roseateles</taxon>
    </lineage>
</organism>
<proteinExistence type="predicted"/>
<dbReference type="AlphaFoldDB" id="A0A246JLX7"/>
<name>A0A246JLX7_9BURK</name>
<evidence type="ECO:0000313" key="1">
    <source>
        <dbReference type="EMBL" id="OWQ93646.1"/>
    </source>
</evidence>
<protein>
    <submittedName>
        <fullName evidence="1">Uncharacterized protein</fullName>
    </submittedName>
</protein>
<sequence length="124" mass="13671">MHVSPAGYVAGILAAQRRKQSFGEFLDGAISSACATDQDSADELLPWSPHAMDLFLQLADTLPEALRGHWKVLYAKVLEEPDLWVTPQATVGDHEAGDFSPDWHINEAALRKAWPRLVSSVFLC</sequence>
<dbReference type="EMBL" id="NIOF01000001">
    <property type="protein sequence ID" value="OWQ93646.1"/>
    <property type="molecule type" value="Genomic_DNA"/>
</dbReference>
<gene>
    <name evidence="1" type="ORF">CDN99_04095</name>
</gene>
<comment type="caution">
    <text evidence="1">The sequence shown here is derived from an EMBL/GenBank/DDBJ whole genome shotgun (WGS) entry which is preliminary data.</text>
</comment>
<reference evidence="1 2" key="1">
    <citation type="journal article" date="2008" name="Int. J. Syst. Evol. Microbiol.">
        <title>Description of Roseateles aquatilis sp. nov. and Roseateles terrae sp. nov., in the class Betaproteobacteria, and emended description of the genus Roseateles.</title>
        <authorList>
            <person name="Gomila M."/>
            <person name="Bowien B."/>
            <person name="Falsen E."/>
            <person name="Moore E.R."/>
            <person name="Lalucat J."/>
        </authorList>
    </citation>
    <scope>NUCLEOTIDE SEQUENCE [LARGE SCALE GENOMIC DNA]</scope>
    <source>
        <strain evidence="1 2">CCUG 48205</strain>
    </source>
</reference>
<evidence type="ECO:0000313" key="2">
    <source>
        <dbReference type="Proteomes" id="UP000197468"/>
    </source>
</evidence>
<accession>A0A246JLX7</accession>
<dbReference type="Proteomes" id="UP000197468">
    <property type="component" value="Unassembled WGS sequence"/>
</dbReference>
<keyword evidence="2" id="KW-1185">Reference proteome</keyword>